<evidence type="ECO:0000313" key="9">
    <source>
        <dbReference type="EMBL" id="SVD54187.1"/>
    </source>
</evidence>
<accession>A0A382W5X4</accession>
<evidence type="ECO:0000256" key="7">
    <source>
        <dbReference type="ARBA" id="ARBA00048478"/>
    </source>
</evidence>
<comment type="catalytic activity">
    <reaction evidence="6">
        <text>dCMP + ATP = dCDP + ADP</text>
        <dbReference type="Rhea" id="RHEA:25094"/>
        <dbReference type="ChEBI" id="CHEBI:30616"/>
        <dbReference type="ChEBI" id="CHEBI:57566"/>
        <dbReference type="ChEBI" id="CHEBI:58593"/>
        <dbReference type="ChEBI" id="CHEBI:456216"/>
        <dbReference type="EC" id="2.7.4.25"/>
    </reaction>
</comment>
<reference evidence="9" key="1">
    <citation type="submission" date="2018-05" db="EMBL/GenBank/DDBJ databases">
        <authorList>
            <person name="Lanie J.A."/>
            <person name="Ng W.-L."/>
            <person name="Kazmierczak K.M."/>
            <person name="Andrzejewski T.M."/>
            <person name="Davidsen T.M."/>
            <person name="Wayne K.J."/>
            <person name="Tettelin H."/>
            <person name="Glass J.I."/>
            <person name="Rusch D."/>
            <person name="Podicherti R."/>
            <person name="Tsui H.-C.T."/>
            <person name="Winkler M.E."/>
        </authorList>
    </citation>
    <scope>NUCLEOTIDE SEQUENCE</scope>
</reference>
<evidence type="ECO:0000256" key="5">
    <source>
        <dbReference type="ARBA" id="ARBA00022840"/>
    </source>
</evidence>
<dbReference type="GO" id="GO:0005524">
    <property type="term" value="F:ATP binding"/>
    <property type="evidence" value="ECO:0007669"/>
    <property type="project" value="UniProtKB-KW"/>
</dbReference>
<dbReference type="GO" id="GO:0036431">
    <property type="term" value="F:dCMP kinase activity"/>
    <property type="evidence" value="ECO:0007669"/>
    <property type="project" value="InterPro"/>
</dbReference>
<keyword evidence="3" id="KW-0547">Nucleotide-binding</keyword>
<sequence length="52" mass="5358">MVPVIAIDGPGASGKGEISRAVAHKLGWHLLDSGALYRTVALTAITKSVDLT</sequence>
<evidence type="ECO:0000256" key="3">
    <source>
        <dbReference type="ARBA" id="ARBA00022741"/>
    </source>
</evidence>
<dbReference type="AlphaFoldDB" id="A0A382W5X4"/>
<evidence type="ECO:0000256" key="4">
    <source>
        <dbReference type="ARBA" id="ARBA00022777"/>
    </source>
</evidence>
<comment type="catalytic activity">
    <reaction evidence="7">
        <text>CMP + ATP = CDP + ADP</text>
        <dbReference type="Rhea" id="RHEA:11600"/>
        <dbReference type="ChEBI" id="CHEBI:30616"/>
        <dbReference type="ChEBI" id="CHEBI:58069"/>
        <dbReference type="ChEBI" id="CHEBI:60377"/>
        <dbReference type="ChEBI" id="CHEBI:456216"/>
        <dbReference type="EC" id="2.7.4.25"/>
    </reaction>
</comment>
<protein>
    <recommendedName>
        <fullName evidence="1">(d)CMP kinase</fullName>
        <ecNumber evidence="1">2.7.4.25</ecNumber>
    </recommendedName>
</protein>
<dbReference type="EC" id="2.7.4.25" evidence="1"/>
<dbReference type="SUPFAM" id="SSF52540">
    <property type="entry name" value="P-loop containing nucleoside triphosphate hydrolases"/>
    <property type="match status" value="1"/>
</dbReference>
<keyword evidence="2" id="KW-0808">Transferase</keyword>
<dbReference type="EMBL" id="UINC01157289">
    <property type="protein sequence ID" value="SVD54187.1"/>
    <property type="molecule type" value="Genomic_DNA"/>
</dbReference>
<dbReference type="Pfam" id="PF02224">
    <property type="entry name" value="Cytidylate_kin"/>
    <property type="match status" value="1"/>
</dbReference>
<name>A0A382W5X4_9ZZZZ</name>
<dbReference type="Gene3D" id="3.40.50.300">
    <property type="entry name" value="P-loop containing nucleotide triphosphate hydrolases"/>
    <property type="match status" value="1"/>
</dbReference>
<feature type="non-terminal residue" evidence="9">
    <location>
        <position position="52"/>
    </location>
</feature>
<proteinExistence type="predicted"/>
<dbReference type="InterPro" id="IPR011994">
    <property type="entry name" value="Cytidylate_kinase_dom"/>
</dbReference>
<evidence type="ECO:0000259" key="8">
    <source>
        <dbReference type="Pfam" id="PF02224"/>
    </source>
</evidence>
<dbReference type="GO" id="GO:0006139">
    <property type="term" value="P:nucleobase-containing compound metabolic process"/>
    <property type="evidence" value="ECO:0007669"/>
    <property type="project" value="InterPro"/>
</dbReference>
<gene>
    <name evidence="9" type="ORF">METZ01_LOCUS407041</name>
</gene>
<keyword evidence="5" id="KW-0067">ATP-binding</keyword>
<evidence type="ECO:0000256" key="2">
    <source>
        <dbReference type="ARBA" id="ARBA00022679"/>
    </source>
</evidence>
<keyword evidence="4" id="KW-0418">Kinase</keyword>
<dbReference type="InterPro" id="IPR027417">
    <property type="entry name" value="P-loop_NTPase"/>
</dbReference>
<organism evidence="9">
    <name type="scientific">marine metagenome</name>
    <dbReference type="NCBI Taxonomy" id="408172"/>
    <lineage>
        <taxon>unclassified sequences</taxon>
        <taxon>metagenomes</taxon>
        <taxon>ecological metagenomes</taxon>
    </lineage>
</organism>
<evidence type="ECO:0000256" key="6">
    <source>
        <dbReference type="ARBA" id="ARBA00047615"/>
    </source>
</evidence>
<feature type="domain" description="Cytidylate kinase" evidence="8">
    <location>
        <begin position="5"/>
        <end position="51"/>
    </location>
</feature>
<evidence type="ECO:0000256" key="1">
    <source>
        <dbReference type="ARBA" id="ARBA00012906"/>
    </source>
</evidence>